<reference evidence="1 2" key="1">
    <citation type="submission" date="2017-06" db="EMBL/GenBank/DDBJ databases">
        <title>Comparative genomic analysis of Ambrosia Fusariam Clade fungi.</title>
        <authorList>
            <person name="Stajich J.E."/>
            <person name="Carrillo J."/>
            <person name="Kijimoto T."/>
            <person name="Eskalen A."/>
            <person name="O'Donnell K."/>
            <person name="Kasson M."/>
        </authorList>
    </citation>
    <scope>NUCLEOTIDE SEQUENCE [LARGE SCALE GENOMIC DNA]</scope>
    <source>
        <strain evidence="1">UCR3666</strain>
    </source>
</reference>
<name>A0A3M2R885_9HYPO</name>
<protein>
    <submittedName>
        <fullName evidence="1">Uncharacterized protein</fullName>
    </submittedName>
</protein>
<evidence type="ECO:0000313" key="1">
    <source>
        <dbReference type="EMBL" id="RMJ01493.1"/>
    </source>
</evidence>
<gene>
    <name evidence="1" type="ORF">CDV36_015763</name>
</gene>
<proteinExistence type="predicted"/>
<evidence type="ECO:0000313" key="2">
    <source>
        <dbReference type="Proteomes" id="UP000277212"/>
    </source>
</evidence>
<comment type="caution">
    <text evidence="1">The sequence shown here is derived from an EMBL/GenBank/DDBJ whole genome shotgun (WGS) entry which is preliminary data.</text>
</comment>
<organism evidence="1 2">
    <name type="scientific">Fusarium kuroshium</name>
    <dbReference type="NCBI Taxonomy" id="2010991"/>
    <lineage>
        <taxon>Eukaryota</taxon>
        <taxon>Fungi</taxon>
        <taxon>Dikarya</taxon>
        <taxon>Ascomycota</taxon>
        <taxon>Pezizomycotina</taxon>
        <taxon>Sordariomycetes</taxon>
        <taxon>Hypocreomycetidae</taxon>
        <taxon>Hypocreales</taxon>
        <taxon>Nectriaceae</taxon>
        <taxon>Fusarium</taxon>
        <taxon>Fusarium solani species complex</taxon>
    </lineage>
</organism>
<dbReference type="Proteomes" id="UP000277212">
    <property type="component" value="Unassembled WGS sequence"/>
</dbReference>
<accession>A0A3M2R885</accession>
<dbReference type="AlphaFoldDB" id="A0A3M2R885"/>
<sequence>MCSSHSQYPKKAQAKQTNVTWEGLARSGWGGPADVASQSRTYAYDRLDHPILKEYHRKASRKTLLNTVTKLQQELEELKEVIHYMQGVQDVQNQTIERLLSVHTLYAEVADLEEGHEDVTSSPEDEFLA</sequence>
<keyword evidence="2" id="KW-1185">Reference proteome</keyword>
<dbReference type="OrthoDB" id="10502970at2759"/>
<dbReference type="EMBL" id="NKUJ01000652">
    <property type="protein sequence ID" value="RMJ01493.1"/>
    <property type="molecule type" value="Genomic_DNA"/>
</dbReference>